<comment type="caution">
    <text evidence="1">The sequence shown here is derived from an EMBL/GenBank/DDBJ whole genome shotgun (WGS) entry which is preliminary data.</text>
</comment>
<dbReference type="EMBL" id="VWNA01000001">
    <property type="protein sequence ID" value="MQT14062.1"/>
    <property type="molecule type" value="Genomic_DNA"/>
</dbReference>
<dbReference type="RefSeq" id="WP_153484047.1">
    <property type="nucleotide sequence ID" value="NZ_VWNA01000001.1"/>
</dbReference>
<evidence type="ECO:0000313" key="2">
    <source>
        <dbReference type="Proteomes" id="UP000332515"/>
    </source>
</evidence>
<protein>
    <recommendedName>
        <fullName evidence="3">DUF1835 domain-containing protein</fullName>
    </recommendedName>
</protein>
<evidence type="ECO:0000313" key="1">
    <source>
        <dbReference type="EMBL" id="MQT14062.1"/>
    </source>
</evidence>
<reference evidence="1 2" key="1">
    <citation type="submission" date="2019-09" db="EMBL/GenBank/DDBJ databases">
        <title>Segnochrobactrum spirostomi gen. nov., sp. nov., isolated from the ciliate Spirostomum cf. yagiui and description of a novel family, Segnochrobactraceae fam. nov. within the order Rhizobiales of the class Alphaproteobacteria.</title>
        <authorList>
            <person name="Akter S."/>
            <person name="Shazib S.U.A."/>
            <person name="Shin M.K."/>
        </authorList>
    </citation>
    <scope>NUCLEOTIDE SEQUENCE [LARGE SCALE GENOMIC DNA]</scope>
    <source>
        <strain evidence="1 2">Sp-1</strain>
    </source>
</reference>
<organism evidence="1 2">
    <name type="scientific">Segnochrobactrum spirostomi</name>
    <dbReference type="NCBI Taxonomy" id="2608987"/>
    <lineage>
        <taxon>Bacteria</taxon>
        <taxon>Pseudomonadati</taxon>
        <taxon>Pseudomonadota</taxon>
        <taxon>Alphaproteobacteria</taxon>
        <taxon>Hyphomicrobiales</taxon>
        <taxon>Segnochrobactraceae</taxon>
        <taxon>Segnochrobactrum</taxon>
    </lineage>
</organism>
<name>A0A6A7Y8U0_9HYPH</name>
<dbReference type="AlphaFoldDB" id="A0A6A7Y8U0"/>
<dbReference type="Proteomes" id="UP000332515">
    <property type="component" value="Unassembled WGS sequence"/>
</dbReference>
<accession>A0A6A7Y8U0</accession>
<keyword evidence="2" id="KW-1185">Reference proteome</keyword>
<evidence type="ECO:0008006" key="3">
    <source>
        <dbReference type="Google" id="ProtNLM"/>
    </source>
</evidence>
<sequence length="348" mass="37734">MTSANESAAPPSRKPVLIVTNGDTVADTLADLRPEAEILPWRDPLMDGPVPPGLDDVSLRSLRAAFLGEAMAFPGRDVIGELTARDAMIERHAAFERVEIWFEPDAADQIQLAQVLDALRRWGRTEDVFLLPAPFHLGPLGAERLAGLAETLLVLPPEGFETARTLWAAFRAPTPESLYALDGQPQAGLPFARAAVRRILEELPSPAAGIGRTERQILYSIDRGVGRVGFLFARVLAMEEAAFLGDISFFHLLSRLTLGPTPLVAGLPEPFSMAVLADPDRRKAFITADVSLTDAGRSVLAGRADRVGLIGLDRWIGGTHLTPFADWRFDAETATLGLPTGTNRQRSH</sequence>
<proteinExistence type="predicted"/>
<gene>
    <name evidence="1" type="ORF">F0357_15710</name>
</gene>